<organism evidence="2 3">
    <name type="scientific">Microbacterium mangrovi</name>
    <dbReference type="NCBI Taxonomy" id="1348253"/>
    <lineage>
        <taxon>Bacteria</taxon>
        <taxon>Bacillati</taxon>
        <taxon>Actinomycetota</taxon>
        <taxon>Actinomycetes</taxon>
        <taxon>Micrococcales</taxon>
        <taxon>Microbacteriaceae</taxon>
        <taxon>Microbacterium</taxon>
    </lineage>
</organism>
<evidence type="ECO:0000313" key="2">
    <source>
        <dbReference type="EMBL" id="KHK96581.1"/>
    </source>
</evidence>
<keyword evidence="1" id="KW-0812">Transmembrane</keyword>
<protein>
    <submittedName>
        <fullName evidence="2">Uncharacterized protein</fullName>
    </submittedName>
</protein>
<sequence>MRETSIGFGIVQVVVTLFVAALLIWLALGLAIALLLGWGIFHLVVTLRDRGYVEAAAAAASPSTAGRAQHVWATAPERETTNVLGLVSVVMLALAGIPTLLGSFSWLGVASAGTAAVIALLGRAQRPISPATRFALLATAAIGTMLAVLGVVNVWAQTPTTLYGSNWGDEQGKMVSIAQLQKELPCVDKAVSPAERDQSFYSVDVDQFQATATCHLRHGNDVLPSMFVQATSADQLERIFAAGAIVVQRNRDVDLWVERDGAVAVITADDKSYDLAQHAGTTWISLDPKPGD</sequence>
<evidence type="ECO:0000313" key="3">
    <source>
        <dbReference type="Proteomes" id="UP000031030"/>
    </source>
</evidence>
<feature type="transmembrane region" description="Helical" evidence="1">
    <location>
        <begin position="103"/>
        <end position="122"/>
    </location>
</feature>
<dbReference type="Proteomes" id="UP000031030">
    <property type="component" value="Unassembled WGS sequence"/>
</dbReference>
<feature type="transmembrane region" description="Helical" evidence="1">
    <location>
        <begin position="134"/>
        <end position="156"/>
    </location>
</feature>
<keyword evidence="3" id="KW-1185">Reference proteome</keyword>
<dbReference type="EMBL" id="JTDK01000014">
    <property type="protein sequence ID" value="KHK96581.1"/>
    <property type="molecule type" value="Genomic_DNA"/>
</dbReference>
<keyword evidence="1" id="KW-0472">Membrane</keyword>
<dbReference type="AlphaFoldDB" id="A0A0B2A0N8"/>
<name>A0A0B2A0N8_9MICO</name>
<accession>A0A0B2A0N8</accession>
<keyword evidence="1" id="KW-1133">Transmembrane helix</keyword>
<feature type="transmembrane region" description="Helical" evidence="1">
    <location>
        <begin position="6"/>
        <end position="38"/>
    </location>
</feature>
<gene>
    <name evidence="2" type="ORF">LK09_14685</name>
</gene>
<comment type="caution">
    <text evidence="2">The sequence shown here is derived from an EMBL/GenBank/DDBJ whole genome shotgun (WGS) entry which is preliminary data.</text>
</comment>
<dbReference type="OrthoDB" id="5121922at2"/>
<evidence type="ECO:0000256" key="1">
    <source>
        <dbReference type="SAM" id="Phobius"/>
    </source>
</evidence>
<dbReference type="RefSeq" id="WP_039400991.1">
    <property type="nucleotide sequence ID" value="NZ_JTDK01000014.1"/>
</dbReference>
<proteinExistence type="predicted"/>
<reference evidence="2 3" key="1">
    <citation type="submission" date="2014-11" db="EMBL/GenBank/DDBJ databases">
        <title>Genome sequence of Microbacterium mangrovi MUSC 115(T).</title>
        <authorList>
            <person name="Lee L.-H."/>
        </authorList>
    </citation>
    <scope>NUCLEOTIDE SEQUENCE [LARGE SCALE GENOMIC DNA]</scope>
    <source>
        <strain evidence="2 3">MUSC 115</strain>
    </source>
</reference>